<protein>
    <submittedName>
        <fullName evidence="2">Uncharacterized protein</fullName>
    </submittedName>
</protein>
<reference evidence="2" key="1">
    <citation type="journal article" date="2013" name="Nat. Commun.">
        <title>Whole-genome sequencing of Oryza brachyantha reveals mechanisms underlying Oryza genome evolution.</title>
        <authorList>
            <person name="Chen J."/>
            <person name="Huang Q."/>
            <person name="Gao D."/>
            <person name="Wang J."/>
            <person name="Lang Y."/>
            <person name="Liu T."/>
            <person name="Li B."/>
            <person name="Bai Z."/>
            <person name="Luis Goicoechea J."/>
            <person name="Liang C."/>
            <person name="Chen C."/>
            <person name="Zhang W."/>
            <person name="Sun S."/>
            <person name="Liao Y."/>
            <person name="Zhang X."/>
            <person name="Yang L."/>
            <person name="Song C."/>
            <person name="Wang M."/>
            <person name="Shi J."/>
            <person name="Liu G."/>
            <person name="Liu J."/>
            <person name="Zhou H."/>
            <person name="Zhou W."/>
            <person name="Yu Q."/>
            <person name="An N."/>
            <person name="Chen Y."/>
            <person name="Cai Q."/>
            <person name="Wang B."/>
            <person name="Liu B."/>
            <person name="Min J."/>
            <person name="Huang Y."/>
            <person name="Wu H."/>
            <person name="Li Z."/>
            <person name="Zhang Y."/>
            <person name="Yin Y."/>
            <person name="Song W."/>
            <person name="Jiang J."/>
            <person name="Jackson S.A."/>
            <person name="Wing R.A."/>
            <person name="Wang J."/>
            <person name="Chen M."/>
        </authorList>
    </citation>
    <scope>NUCLEOTIDE SEQUENCE [LARGE SCALE GENOMIC DNA]</scope>
    <source>
        <strain evidence="2">cv. IRGC 101232</strain>
    </source>
</reference>
<feature type="compositionally biased region" description="Polar residues" evidence="1">
    <location>
        <begin position="1"/>
        <end position="23"/>
    </location>
</feature>
<dbReference type="Gramene" id="OB12G25070.1">
    <property type="protein sequence ID" value="OB12G25070.1"/>
    <property type="gene ID" value="OB12G25070"/>
</dbReference>
<accession>J3NEU9</accession>
<dbReference type="AlphaFoldDB" id="J3NEU9"/>
<evidence type="ECO:0000256" key="1">
    <source>
        <dbReference type="SAM" id="MobiDB-lite"/>
    </source>
</evidence>
<dbReference type="Proteomes" id="UP000006038">
    <property type="component" value="Chromosome 12"/>
</dbReference>
<feature type="compositionally biased region" description="Acidic residues" evidence="1">
    <location>
        <begin position="65"/>
        <end position="74"/>
    </location>
</feature>
<dbReference type="HOGENOM" id="CLU_2695132_0_0_1"/>
<feature type="region of interest" description="Disordered" evidence="1">
    <location>
        <begin position="1"/>
        <end position="31"/>
    </location>
</feature>
<keyword evidence="3" id="KW-1185">Reference proteome</keyword>
<feature type="region of interest" description="Disordered" evidence="1">
    <location>
        <begin position="55"/>
        <end position="74"/>
    </location>
</feature>
<proteinExistence type="predicted"/>
<evidence type="ECO:0000313" key="2">
    <source>
        <dbReference type="EnsemblPlants" id="OB12G25070.1"/>
    </source>
</evidence>
<dbReference type="EnsemblPlants" id="OB12G25070.1">
    <property type="protein sequence ID" value="OB12G25070.1"/>
    <property type="gene ID" value="OB12G25070"/>
</dbReference>
<sequence>RSGCVHQSPTTSTRSISAPSNLPFSRASVEDARRPAAVLVPDPLHEVDRVVATVRDHRRTPAGGDLEEDDAKAV</sequence>
<reference evidence="2" key="2">
    <citation type="submission" date="2013-04" db="UniProtKB">
        <authorList>
            <consortium name="EnsemblPlants"/>
        </authorList>
    </citation>
    <scope>IDENTIFICATION</scope>
</reference>
<name>J3NEU9_ORYBR</name>
<evidence type="ECO:0000313" key="3">
    <source>
        <dbReference type="Proteomes" id="UP000006038"/>
    </source>
</evidence>
<organism evidence="2">
    <name type="scientific">Oryza brachyantha</name>
    <name type="common">malo sina</name>
    <dbReference type="NCBI Taxonomy" id="4533"/>
    <lineage>
        <taxon>Eukaryota</taxon>
        <taxon>Viridiplantae</taxon>
        <taxon>Streptophyta</taxon>
        <taxon>Embryophyta</taxon>
        <taxon>Tracheophyta</taxon>
        <taxon>Spermatophyta</taxon>
        <taxon>Magnoliopsida</taxon>
        <taxon>Liliopsida</taxon>
        <taxon>Poales</taxon>
        <taxon>Poaceae</taxon>
        <taxon>BOP clade</taxon>
        <taxon>Oryzoideae</taxon>
        <taxon>Oryzeae</taxon>
        <taxon>Oryzinae</taxon>
        <taxon>Oryza</taxon>
    </lineage>
</organism>